<dbReference type="Proteomes" id="UP000279331">
    <property type="component" value="Unassembled WGS sequence"/>
</dbReference>
<organism evidence="1 4">
    <name type="scientific">Mycobacterium persicum</name>
    <dbReference type="NCBI Taxonomy" id="1487726"/>
    <lineage>
        <taxon>Bacteria</taxon>
        <taxon>Bacillati</taxon>
        <taxon>Actinomycetota</taxon>
        <taxon>Actinomycetes</taxon>
        <taxon>Mycobacteriales</taxon>
        <taxon>Mycobacteriaceae</taxon>
        <taxon>Mycobacterium</taxon>
    </lineage>
</organism>
<evidence type="ECO:0000313" key="3">
    <source>
        <dbReference type="Proteomes" id="UP000271464"/>
    </source>
</evidence>
<accession>A0AB38UXD4</accession>
<keyword evidence="3" id="KW-1185">Reference proteome</keyword>
<name>A0AB38UXD4_9MYCO</name>
<dbReference type="Proteomes" id="UP000271464">
    <property type="component" value="Unassembled WGS sequence"/>
</dbReference>
<gene>
    <name evidence="1" type="ORF">LAUMK42_03734</name>
    <name evidence="2" type="ORF">LAUMK4_01912</name>
</gene>
<dbReference type="EMBL" id="UPHM01000039">
    <property type="protein sequence ID" value="VAZ91841.1"/>
    <property type="molecule type" value="Genomic_DNA"/>
</dbReference>
<evidence type="ECO:0000313" key="1">
    <source>
        <dbReference type="EMBL" id="VAZ84906.1"/>
    </source>
</evidence>
<protein>
    <submittedName>
        <fullName evidence="1">Uncharacterized protein</fullName>
    </submittedName>
</protein>
<dbReference type="AlphaFoldDB" id="A0AB38UXD4"/>
<reference evidence="3 4" key="1">
    <citation type="submission" date="2018-09" db="EMBL/GenBank/DDBJ databases">
        <authorList>
            <person name="Tagini F."/>
        </authorList>
    </citation>
    <scope>NUCLEOTIDE SEQUENCE [LARGE SCALE GENOMIC DNA]</scope>
    <source>
        <strain evidence="2 3">MK4</strain>
        <strain evidence="1 4">MK42</strain>
    </source>
</reference>
<evidence type="ECO:0000313" key="4">
    <source>
        <dbReference type="Proteomes" id="UP000279331"/>
    </source>
</evidence>
<evidence type="ECO:0000313" key="2">
    <source>
        <dbReference type="EMBL" id="VAZ91841.1"/>
    </source>
</evidence>
<comment type="caution">
    <text evidence="1">The sequence shown here is derived from an EMBL/GenBank/DDBJ whole genome shotgun (WGS) entry which is preliminary data.</text>
</comment>
<dbReference type="EMBL" id="UPHL01000105">
    <property type="protein sequence ID" value="VAZ84906.1"/>
    <property type="molecule type" value="Genomic_DNA"/>
</dbReference>
<proteinExistence type="predicted"/>
<sequence length="162" mass="16354">MVPGEQRAGFIGLTDAKIAGGDLAGDVGAVGIDRMILRVRLQVTEFEGCGGVAMKSPLIVIGQLREGLLAGDAGGQTTHVVTVDQFGGIGGQGGGQVRVGAGENVGLAHQDHGVECWAGRMQVQGGGVGEFLRGGVISEVLGDPPGDLGDSPRGTAYLCFDL</sequence>